<evidence type="ECO:0000313" key="3">
    <source>
        <dbReference type="Proteomes" id="UP001634394"/>
    </source>
</evidence>
<evidence type="ECO:0000313" key="2">
    <source>
        <dbReference type="EMBL" id="KAL3856454.1"/>
    </source>
</evidence>
<comment type="caution">
    <text evidence="2">The sequence shown here is derived from an EMBL/GenBank/DDBJ whole genome shotgun (WGS) entry which is preliminary data.</text>
</comment>
<keyword evidence="3" id="KW-1185">Reference proteome</keyword>
<dbReference type="AlphaFoldDB" id="A0ABD3V463"/>
<evidence type="ECO:0000259" key="1">
    <source>
        <dbReference type="Pfam" id="PF14216"/>
    </source>
</evidence>
<gene>
    <name evidence="2" type="ORF">ACJMK2_011211</name>
</gene>
<dbReference type="EMBL" id="JBJQND010000013">
    <property type="protein sequence ID" value="KAL3856454.1"/>
    <property type="molecule type" value="Genomic_DNA"/>
</dbReference>
<reference evidence="2 3" key="1">
    <citation type="submission" date="2024-11" db="EMBL/GenBank/DDBJ databases">
        <title>Chromosome-level genome assembly of the freshwater bivalve Anodonta woodiana.</title>
        <authorList>
            <person name="Chen X."/>
        </authorList>
    </citation>
    <scope>NUCLEOTIDE SEQUENCE [LARGE SCALE GENOMIC DNA]</scope>
    <source>
        <strain evidence="2">MN2024</strain>
        <tissue evidence="2">Gills</tissue>
    </source>
</reference>
<accession>A0ABD3V463</accession>
<sequence length="108" mass="12524">MAEMETQVVNIRAFNLRNLEEWVADPKHIYIGRGNPYVKGASQSKWANPLKGRKYSKHERITLYEQHITSDRHLMAALHELKGKTLGCWCHPEPCHGHVLQRLVSKHC</sequence>
<name>A0ABD3V463_SINWO</name>
<dbReference type="Pfam" id="PF14216">
    <property type="entry name" value="DUF4326"/>
    <property type="match status" value="1"/>
</dbReference>
<dbReference type="InterPro" id="IPR025475">
    <property type="entry name" value="DUF4326"/>
</dbReference>
<dbReference type="Proteomes" id="UP001634394">
    <property type="component" value="Unassembled WGS sequence"/>
</dbReference>
<proteinExistence type="predicted"/>
<protein>
    <recommendedName>
        <fullName evidence="1">DUF4326 domain-containing protein</fullName>
    </recommendedName>
</protein>
<organism evidence="2 3">
    <name type="scientific">Sinanodonta woodiana</name>
    <name type="common">Chinese pond mussel</name>
    <name type="synonym">Anodonta woodiana</name>
    <dbReference type="NCBI Taxonomy" id="1069815"/>
    <lineage>
        <taxon>Eukaryota</taxon>
        <taxon>Metazoa</taxon>
        <taxon>Spiralia</taxon>
        <taxon>Lophotrochozoa</taxon>
        <taxon>Mollusca</taxon>
        <taxon>Bivalvia</taxon>
        <taxon>Autobranchia</taxon>
        <taxon>Heteroconchia</taxon>
        <taxon>Palaeoheterodonta</taxon>
        <taxon>Unionida</taxon>
        <taxon>Unionoidea</taxon>
        <taxon>Unionidae</taxon>
        <taxon>Unioninae</taxon>
        <taxon>Sinanodonta</taxon>
    </lineage>
</organism>
<feature type="domain" description="DUF4326" evidence="1">
    <location>
        <begin position="19"/>
        <end position="101"/>
    </location>
</feature>